<keyword evidence="5" id="KW-1185">Reference proteome</keyword>
<keyword evidence="4" id="KW-0548">Nucleotidyltransferase</keyword>
<dbReference type="GO" id="GO:0016779">
    <property type="term" value="F:nucleotidyltransferase activity"/>
    <property type="evidence" value="ECO:0007669"/>
    <property type="project" value="UniProtKB-KW"/>
</dbReference>
<protein>
    <submittedName>
        <fullName evidence="4">Molybdenum cofactor guanylyltransferase</fullName>
    </submittedName>
</protein>
<accession>A0A3M8AJV5</accession>
<dbReference type="PANTHER" id="PTHR19136:SF81">
    <property type="entry name" value="MOLYBDENUM COFACTOR GUANYLYLTRANSFERASE"/>
    <property type="match status" value="1"/>
</dbReference>
<feature type="domain" description="MobA-like NTP transferase" evidence="2">
    <location>
        <begin position="12"/>
        <end position="178"/>
    </location>
</feature>
<dbReference type="OrthoDB" id="4408226at2"/>
<dbReference type="Pfam" id="PF20058">
    <property type="entry name" value="DUF6457"/>
    <property type="match status" value="1"/>
</dbReference>
<dbReference type="Gene3D" id="3.90.550.10">
    <property type="entry name" value="Spore Coat Polysaccharide Biosynthesis Protein SpsA, Chain A"/>
    <property type="match status" value="1"/>
</dbReference>
<dbReference type="Pfam" id="PF12804">
    <property type="entry name" value="NTP_transf_3"/>
    <property type="match status" value="1"/>
</dbReference>
<comment type="caution">
    <text evidence="4">The sequence shown here is derived from an EMBL/GenBank/DDBJ whole genome shotgun (WGS) entry which is preliminary data.</text>
</comment>
<dbReference type="EMBL" id="RHHB01000003">
    <property type="protein sequence ID" value="RNB51478.1"/>
    <property type="molecule type" value="Genomic_DNA"/>
</dbReference>
<evidence type="ECO:0000256" key="1">
    <source>
        <dbReference type="ARBA" id="ARBA00022679"/>
    </source>
</evidence>
<dbReference type="SUPFAM" id="SSF53448">
    <property type="entry name" value="Nucleotide-diphospho-sugar transferases"/>
    <property type="match status" value="1"/>
</dbReference>
<sequence>MVSAPDERRLDAVILAGGRAGRLGGASKPDLVVGGRRLLETAIEATWSAGARRVAVVGPPSLDAPGCLVVREDPPFGGPVAALAAGLAALPLGAAGSPGDPDADADVLVLACDMPDVADAVARLLEARDSSNGADADGICLLDASGRTQWLAALYSRRALEHALVALGDVDGAAMRRLAASLDLTAVPDGGSTQDIDTWSDLDRALHRRGDGTMTEPQGPGPGPDDLDGWVAEAAGLLGLDPADVPIGTVLDLARRAAHGVARPAAPVTTFMLGLAVGAGRPEDLATLAGRLGDLADRRGT</sequence>
<dbReference type="Proteomes" id="UP000275048">
    <property type="component" value="Unassembled WGS sequence"/>
</dbReference>
<dbReference type="AlphaFoldDB" id="A0A3M8AJV5"/>
<evidence type="ECO:0000259" key="2">
    <source>
        <dbReference type="Pfam" id="PF12804"/>
    </source>
</evidence>
<reference evidence="4 5" key="1">
    <citation type="submission" date="2018-10" db="EMBL/GenBank/DDBJ databases">
        <title>Isolation, diversity and antibacterial activity of antinobacteria from the wheat rhizosphere soil.</title>
        <authorList>
            <person name="Sun T."/>
        </authorList>
    </citation>
    <scope>NUCLEOTIDE SEQUENCE [LARGE SCALE GENOMIC DNA]</scope>
    <source>
        <strain evidence="4 5">SJ-23</strain>
    </source>
</reference>
<keyword evidence="1 4" id="KW-0808">Transferase</keyword>
<gene>
    <name evidence="4" type="ORF">EDM22_03295</name>
</gene>
<evidence type="ECO:0000259" key="3">
    <source>
        <dbReference type="Pfam" id="PF20058"/>
    </source>
</evidence>
<evidence type="ECO:0000313" key="4">
    <source>
        <dbReference type="EMBL" id="RNB51478.1"/>
    </source>
</evidence>
<feature type="domain" description="DUF6457" evidence="3">
    <location>
        <begin position="224"/>
        <end position="299"/>
    </location>
</feature>
<dbReference type="PANTHER" id="PTHR19136">
    <property type="entry name" value="MOLYBDENUM COFACTOR GUANYLYLTRANSFERASE"/>
    <property type="match status" value="1"/>
</dbReference>
<dbReference type="InterPro" id="IPR025877">
    <property type="entry name" value="MobA-like_NTP_Trfase"/>
</dbReference>
<dbReference type="InterPro" id="IPR045598">
    <property type="entry name" value="DUF6457"/>
</dbReference>
<name>A0A3M8AJV5_9MICO</name>
<dbReference type="InterPro" id="IPR029044">
    <property type="entry name" value="Nucleotide-diphossugar_trans"/>
</dbReference>
<evidence type="ECO:0000313" key="5">
    <source>
        <dbReference type="Proteomes" id="UP000275048"/>
    </source>
</evidence>
<organism evidence="4 5">
    <name type="scientific">Agromyces tardus</name>
    <dbReference type="NCBI Taxonomy" id="2583849"/>
    <lineage>
        <taxon>Bacteria</taxon>
        <taxon>Bacillati</taxon>
        <taxon>Actinomycetota</taxon>
        <taxon>Actinomycetes</taxon>
        <taxon>Micrococcales</taxon>
        <taxon>Microbacteriaceae</taxon>
        <taxon>Agromyces</taxon>
    </lineage>
</organism>
<proteinExistence type="predicted"/>